<dbReference type="EMBL" id="UYJE01001550">
    <property type="protein sequence ID" value="VDI03008.1"/>
    <property type="molecule type" value="Genomic_DNA"/>
</dbReference>
<dbReference type="OrthoDB" id="10072345at2759"/>
<sequence>MFQVGSNELETKEPDDVMEEMEKLVHTTKQKLPGSTIILRQIIPKFYSDRRLATEYDQKRHVMNNLIIEYCREIDISNVEYDNMKFIDYTDGIHLNSYGVSSLVRCMKKVFNPKLGINETEIDKQKSV</sequence>
<name>A0A8B6CDR0_MYTGA</name>
<dbReference type="Proteomes" id="UP000596742">
    <property type="component" value="Unassembled WGS sequence"/>
</dbReference>
<comment type="caution">
    <text evidence="1">The sequence shown here is derived from an EMBL/GenBank/DDBJ whole genome shotgun (WGS) entry which is preliminary data.</text>
</comment>
<evidence type="ECO:0000313" key="2">
    <source>
        <dbReference type="Proteomes" id="UP000596742"/>
    </source>
</evidence>
<keyword evidence="2" id="KW-1185">Reference proteome</keyword>
<proteinExistence type="predicted"/>
<dbReference type="SUPFAM" id="SSF52266">
    <property type="entry name" value="SGNH hydrolase"/>
    <property type="match status" value="1"/>
</dbReference>
<accession>A0A8B6CDR0</accession>
<protein>
    <recommendedName>
        <fullName evidence="3">SGNH hydrolase-type esterase domain-containing protein</fullName>
    </recommendedName>
</protein>
<evidence type="ECO:0000313" key="1">
    <source>
        <dbReference type="EMBL" id="VDI03008.1"/>
    </source>
</evidence>
<evidence type="ECO:0008006" key="3">
    <source>
        <dbReference type="Google" id="ProtNLM"/>
    </source>
</evidence>
<reference evidence="1" key="1">
    <citation type="submission" date="2018-11" db="EMBL/GenBank/DDBJ databases">
        <authorList>
            <person name="Alioto T."/>
            <person name="Alioto T."/>
        </authorList>
    </citation>
    <scope>NUCLEOTIDE SEQUENCE</scope>
</reference>
<dbReference type="InterPro" id="IPR036514">
    <property type="entry name" value="SGNH_hydro_sf"/>
</dbReference>
<dbReference type="AlphaFoldDB" id="A0A8B6CDR0"/>
<dbReference type="Gene3D" id="3.40.50.1110">
    <property type="entry name" value="SGNH hydrolase"/>
    <property type="match status" value="1"/>
</dbReference>
<organism evidence="1 2">
    <name type="scientific">Mytilus galloprovincialis</name>
    <name type="common">Mediterranean mussel</name>
    <dbReference type="NCBI Taxonomy" id="29158"/>
    <lineage>
        <taxon>Eukaryota</taxon>
        <taxon>Metazoa</taxon>
        <taxon>Spiralia</taxon>
        <taxon>Lophotrochozoa</taxon>
        <taxon>Mollusca</taxon>
        <taxon>Bivalvia</taxon>
        <taxon>Autobranchia</taxon>
        <taxon>Pteriomorphia</taxon>
        <taxon>Mytilida</taxon>
        <taxon>Mytiloidea</taxon>
        <taxon>Mytilidae</taxon>
        <taxon>Mytilinae</taxon>
        <taxon>Mytilus</taxon>
    </lineage>
</organism>
<gene>
    <name evidence="1" type="ORF">MGAL_10B072349</name>
</gene>